<feature type="compositionally biased region" description="Polar residues" evidence="6">
    <location>
        <begin position="61"/>
        <end position="78"/>
    </location>
</feature>
<comment type="subcellular location">
    <subcellularLocation>
        <location evidence="1">Membrane</location>
        <topology evidence="1">Single-pass membrane protein</topology>
    </subcellularLocation>
</comment>
<dbReference type="InterPro" id="IPR037721">
    <property type="entry name" value="Ferlin"/>
</dbReference>
<dbReference type="Pfam" id="PF00168">
    <property type="entry name" value="C2"/>
    <property type="match status" value="1"/>
</dbReference>
<evidence type="ECO:0000256" key="4">
    <source>
        <dbReference type="ARBA" id="ARBA00022989"/>
    </source>
</evidence>
<dbReference type="InterPro" id="IPR000008">
    <property type="entry name" value="C2_dom"/>
</dbReference>
<accession>A0A6G0YVY3</accession>
<gene>
    <name evidence="8" type="ORF">FWK35_00023216</name>
</gene>
<evidence type="ECO:0000313" key="8">
    <source>
        <dbReference type="EMBL" id="KAF0761952.1"/>
    </source>
</evidence>
<dbReference type="Proteomes" id="UP000478052">
    <property type="component" value="Unassembled WGS sequence"/>
</dbReference>
<dbReference type="InterPro" id="IPR035892">
    <property type="entry name" value="C2_domain_sf"/>
</dbReference>
<dbReference type="PANTHER" id="PTHR12546">
    <property type="entry name" value="FER-1-LIKE"/>
    <property type="match status" value="1"/>
</dbReference>
<dbReference type="Gene3D" id="2.60.40.150">
    <property type="entry name" value="C2 domain"/>
    <property type="match status" value="1"/>
</dbReference>
<dbReference type="AlphaFoldDB" id="A0A6G0YVY3"/>
<keyword evidence="5" id="KW-0472">Membrane</keyword>
<keyword evidence="3" id="KW-0677">Repeat</keyword>
<keyword evidence="4" id="KW-1133">Transmembrane helix</keyword>
<dbReference type="PANTHER" id="PTHR12546:SF60">
    <property type="entry name" value="MISFIRE, ISOFORM F"/>
    <property type="match status" value="1"/>
</dbReference>
<feature type="domain" description="C2" evidence="7">
    <location>
        <begin position="107"/>
        <end position="153"/>
    </location>
</feature>
<evidence type="ECO:0000259" key="7">
    <source>
        <dbReference type="Pfam" id="PF00168"/>
    </source>
</evidence>
<dbReference type="GO" id="GO:0007009">
    <property type="term" value="P:plasma membrane organization"/>
    <property type="evidence" value="ECO:0007669"/>
    <property type="project" value="TreeGrafter"/>
</dbReference>
<evidence type="ECO:0000256" key="3">
    <source>
        <dbReference type="ARBA" id="ARBA00022737"/>
    </source>
</evidence>
<dbReference type="EMBL" id="VUJU01002257">
    <property type="protein sequence ID" value="KAF0761952.1"/>
    <property type="molecule type" value="Genomic_DNA"/>
</dbReference>
<sequence length="277" mass="31912">MQLGKAYYAYCILRGTIFKKGVKSLMRMGKQRVSQDKEALVDSDDSNNQMAAISHQRGHVTETSDLSSDNESVNSFNAEYSPKPKKPLKHKDQLNATQNALKSQDFQVCVTVIEARQLAGLNMDPVVCVQVGEVKKYTSVKESTNCPYYNERYPKKKYLKRICLPKNFPIGAHLTIRLINIKHTTCTYFFIDVVTGISQEIRYTSQDILLFAKAYGTKLLEKNLINKYFEVESVNYKRFEIIYYIQQRTSSFNLMFKSNESFLFAHSFSLQDYLDNA</sequence>
<dbReference type="OrthoDB" id="10059618at2759"/>
<comment type="caution">
    <text evidence="8">The sequence shown here is derived from an EMBL/GenBank/DDBJ whole genome shotgun (WGS) entry which is preliminary data.</text>
</comment>
<proteinExistence type="predicted"/>
<evidence type="ECO:0000256" key="1">
    <source>
        <dbReference type="ARBA" id="ARBA00004167"/>
    </source>
</evidence>
<evidence type="ECO:0000256" key="5">
    <source>
        <dbReference type="ARBA" id="ARBA00023136"/>
    </source>
</evidence>
<evidence type="ECO:0000313" key="9">
    <source>
        <dbReference type="Proteomes" id="UP000478052"/>
    </source>
</evidence>
<protein>
    <submittedName>
        <fullName evidence="8">Otoferlin-like</fullName>
    </submittedName>
</protein>
<dbReference type="SUPFAM" id="SSF49562">
    <property type="entry name" value="C2 domain (Calcium/lipid-binding domain, CaLB)"/>
    <property type="match status" value="1"/>
</dbReference>
<reference evidence="8 9" key="1">
    <citation type="submission" date="2019-08" db="EMBL/GenBank/DDBJ databases">
        <title>Whole genome of Aphis craccivora.</title>
        <authorList>
            <person name="Voronova N.V."/>
            <person name="Shulinski R.S."/>
            <person name="Bandarenka Y.V."/>
            <person name="Zhorov D.G."/>
            <person name="Warner D."/>
        </authorList>
    </citation>
    <scope>NUCLEOTIDE SEQUENCE [LARGE SCALE GENOMIC DNA]</scope>
    <source>
        <strain evidence="8">180601</strain>
        <tissue evidence="8">Whole Body</tissue>
    </source>
</reference>
<name>A0A6G0YVY3_APHCR</name>
<evidence type="ECO:0000256" key="2">
    <source>
        <dbReference type="ARBA" id="ARBA00022692"/>
    </source>
</evidence>
<evidence type="ECO:0000256" key="6">
    <source>
        <dbReference type="SAM" id="MobiDB-lite"/>
    </source>
</evidence>
<keyword evidence="9" id="KW-1185">Reference proteome</keyword>
<organism evidence="8 9">
    <name type="scientific">Aphis craccivora</name>
    <name type="common">Cowpea aphid</name>
    <dbReference type="NCBI Taxonomy" id="307492"/>
    <lineage>
        <taxon>Eukaryota</taxon>
        <taxon>Metazoa</taxon>
        <taxon>Ecdysozoa</taxon>
        <taxon>Arthropoda</taxon>
        <taxon>Hexapoda</taxon>
        <taxon>Insecta</taxon>
        <taxon>Pterygota</taxon>
        <taxon>Neoptera</taxon>
        <taxon>Paraneoptera</taxon>
        <taxon>Hemiptera</taxon>
        <taxon>Sternorrhyncha</taxon>
        <taxon>Aphidomorpha</taxon>
        <taxon>Aphidoidea</taxon>
        <taxon>Aphididae</taxon>
        <taxon>Aphidini</taxon>
        <taxon>Aphis</taxon>
        <taxon>Aphis</taxon>
    </lineage>
</organism>
<feature type="region of interest" description="Disordered" evidence="6">
    <location>
        <begin position="53"/>
        <end position="90"/>
    </location>
</feature>
<dbReference type="GO" id="GO:0016020">
    <property type="term" value="C:membrane"/>
    <property type="evidence" value="ECO:0007669"/>
    <property type="project" value="UniProtKB-SubCell"/>
</dbReference>
<keyword evidence="2" id="KW-0812">Transmembrane</keyword>